<dbReference type="AlphaFoldDB" id="A0A5D9C2R0"/>
<accession>A0A5D9C2R0</accession>
<protein>
    <submittedName>
        <fullName evidence="1">Uncharacterized protein</fullName>
    </submittedName>
</protein>
<comment type="caution">
    <text evidence="1">The sequence shown here is derived from an EMBL/GenBank/DDBJ whole genome shotgun (WGS) entry which is preliminary data.</text>
</comment>
<reference evidence="1 2" key="1">
    <citation type="submission" date="2019-08" db="EMBL/GenBank/DDBJ databases">
        <authorList>
            <person name="Wang G."/>
            <person name="Xu Z."/>
        </authorList>
    </citation>
    <scope>NUCLEOTIDE SEQUENCE [LARGE SCALE GENOMIC DNA]</scope>
    <source>
        <strain evidence="1 2">ZX</strain>
    </source>
</reference>
<keyword evidence="2" id="KW-1185">Reference proteome</keyword>
<dbReference type="RefSeq" id="WP_149522756.1">
    <property type="nucleotide sequence ID" value="NZ_VTOU01000003.1"/>
</dbReference>
<evidence type="ECO:0000313" key="1">
    <source>
        <dbReference type="EMBL" id="TZG25949.1"/>
    </source>
</evidence>
<organism evidence="1 2">
    <name type="scientific">Sphingomonas montanisoli</name>
    <dbReference type="NCBI Taxonomy" id="2606412"/>
    <lineage>
        <taxon>Bacteria</taxon>
        <taxon>Pseudomonadati</taxon>
        <taxon>Pseudomonadota</taxon>
        <taxon>Alphaproteobacteria</taxon>
        <taxon>Sphingomonadales</taxon>
        <taxon>Sphingomonadaceae</taxon>
        <taxon>Sphingomonas</taxon>
    </lineage>
</organism>
<proteinExistence type="predicted"/>
<evidence type="ECO:0000313" key="2">
    <source>
        <dbReference type="Proteomes" id="UP000322077"/>
    </source>
</evidence>
<sequence>MFPFAGFRLMLPAIMPSWRFFDGVSASPRVDYALLRDPEAAADHWQEFRPRPAELTLRAMLLRLVWNPQWNENLFLVSLAERLIRADSAETVAHSQHELLLRVARHLDRDGGCDRSACLQIRLRLVRRVGPREDVESEIAFLSGAQPIADLVTR</sequence>
<dbReference type="EMBL" id="VTOU01000003">
    <property type="protein sequence ID" value="TZG25949.1"/>
    <property type="molecule type" value="Genomic_DNA"/>
</dbReference>
<name>A0A5D9C2R0_9SPHN</name>
<dbReference type="Proteomes" id="UP000322077">
    <property type="component" value="Unassembled WGS sequence"/>
</dbReference>
<gene>
    <name evidence="1" type="ORF">FYJ91_13315</name>
</gene>